<dbReference type="PATRIC" id="fig|1160705.3.peg.7015"/>
<proteinExistence type="predicted"/>
<organism evidence="2 3">
    <name type="scientific">Streptomyces viridochromogenes Tue57</name>
    <dbReference type="NCBI Taxonomy" id="1160705"/>
    <lineage>
        <taxon>Bacteria</taxon>
        <taxon>Bacillati</taxon>
        <taxon>Actinomycetota</taxon>
        <taxon>Actinomycetes</taxon>
        <taxon>Kitasatosporales</taxon>
        <taxon>Streptomycetaceae</taxon>
        <taxon>Streptomyces</taxon>
    </lineage>
</organism>
<name>L8P3A4_STRVR</name>
<evidence type="ECO:0000256" key="1">
    <source>
        <dbReference type="SAM" id="MobiDB-lite"/>
    </source>
</evidence>
<feature type="region of interest" description="Disordered" evidence="1">
    <location>
        <begin position="1"/>
        <end position="40"/>
    </location>
</feature>
<reference evidence="2 3" key="1">
    <citation type="journal article" date="2013" name="Genome Announc.">
        <title>Draft Genome Sequence of Streptomyces viridochromogenes Strain Tu57, Producer of Avilamycin.</title>
        <authorList>
            <person name="Gruning B.A."/>
            <person name="Erxleben A."/>
            <person name="Hahnlein A."/>
            <person name="Gunther S."/>
        </authorList>
    </citation>
    <scope>NUCLEOTIDE SEQUENCE [LARGE SCALE GENOMIC DNA]</scope>
    <source>
        <strain evidence="2 3">Tue57</strain>
    </source>
</reference>
<protein>
    <submittedName>
        <fullName evidence="2">Uncharacterized protein</fullName>
    </submittedName>
</protein>
<gene>
    <name evidence="2" type="ORF">STVIR_7103</name>
</gene>
<accession>L8P3A4</accession>
<dbReference type="AlphaFoldDB" id="L8P3A4"/>
<sequence length="40" mass="4202">MHEHGSAPRPRSPAPDDTPTACRPAPPHDTAETRAAADGR</sequence>
<dbReference type="Proteomes" id="UP000011205">
    <property type="component" value="Unassembled WGS sequence"/>
</dbReference>
<feature type="compositionally biased region" description="Basic and acidic residues" evidence="1">
    <location>
        <begin position="29"/>
        <end position="40"/>
    </location>
</feature>
<evidence type="ECO:0000313" key="2">
    <source>
        <dbReference type="EMBL" id="ELS52031.1"/>
    </source>
</evidence>
<comment type="caution">
    <text evidence="2">The sequence shown here is derived from an EMBL/GenBank/DDBJ whole genome shotgun (WGS) entry which is preliminary data.</text>
</comment>
<dbReference type="EMBL" id="AMLP01000222">
    <property type="protein sequence ID" value="ELS52031.1"/>
    <property type="molecule type" value="Genomic_DNA"/>
</dbReference>
<evidence type="ECO:0000313" key="3">
    <source>
        <dbReference type="Proteomes" id="UP000011205"/>
    </source>
</evidence>